<sequence>MMTSLEMEPWCLRICQEFDEFCVKVEDKINKQQQQLKACRKITELKNKLALEEKLKKELTQQLAELSRRDGELERVCASFESRLTIADSDQTRLDNAKELYQLAKELTGIRLDFSAPPNIAKGFIKNKARRLLLPFSMEIDSDALWELMRTTADPTWPDKENHKPN</sequence>
<keyword evidence="1" id="KW-0175">Coiled coil</keyword>
<protein>
    <recommendedName>
        <fullName evidence="4">Kinetochore protein Spc24</fullName>
    </recommendedName>
</protein>
<feature type="non-terminal residue" evidence="2">
    <location>
        <position position="166"/>
    </location>
</feature>
<proteinExistence type="predicted"/>
<gene>
    <name evidence="2" type="ORF">BINO364_LOCUS15644</name>
</gene>
<feature type="coiled-coil region" evidence="1">
    <location>
        <begin position="42"/>
        <end position="76"/>
    </location>
</feature>
<evidence type="ECO:0000313" key="3">
    <source>
        <dbReference type="Proteomes" id="UP000838878"/>
    </source>
</evidence>
<dbReference type="EMBL" id="OV170228">
    <property type="protein sequence ID" value="CAH0730685.1"/>
    <property type="molecule type" value="Genomic_DNA"/>
</dbReference>
<evidence type="ECO:0000313" key="2">
    <source>
        <dbReference type="EMBL" id="CAH0730685.1"/>
    </source>
</evidence>
<organism evidence="2 3">
    <name type="scientific">Brenthis ino</name>
    <name type="common">lesser marbled fritillary</name>
    <dbReference type="NCBI Taxonomy" id="405034"/>
    <lineage>
        <taxon>Eukaryota</taxon>
        <taxon>Metazoa</taxon>
        <taxon>Ecdysozoa</taxon>
        <taxon>Arthropoda</taxon>
        <taxon>Hexapoda</taxon>
        <taxon>Insecta</taxon>
        <taxon>Pterygota</taxon>
        <taxon>Neoptera</taxon>
        <taxon>Endopterygota</taxon>
        <taxon>Lepidoptera</taxon>
        <taxon>Glossata</taxon>
        <taxon>Ditrysia</taxon>
        <taxon>Papilionoidea</taxon>
        <taxon>Nymphalidae</taxon>
        <taxon>Heliconiinae</taxon>
        <taxon>Argynnini</taxon>
        <taxon>Brenthis</taxon>
    </lineage>
</organism>
<dbReference type="OrthoDB" id="6349744at2759"/>
<accession>A0A8J9VP86</accession>
<dbReference type="AlphaFoldDB" id="A0A8J9VP86"/>
<evidence type="ECO:0008006" key="4">
    <source>
        <dbReference type="Google" id="ProtNLM"/>
    </source>
</evidence>
<reference evidence="2" key="1">
    <citation type="submission" date="2021-12" db="EMBL/GenBank/DDBJ databases">
        <authorList>
            <person name="Martin H S."/>
        </authorList>
    </citation>
    <scope>NUCLEOTIDE SEQUENCE</scope>
</reference>
<name>A0A8J9VP86_9NEOP</name>
<evidence type="ECO:0000256" key="1">
    <source>
        <dbReference type="SAM" id="Coils"/>
    </source>
</evidence>
<keyword evidence="3" id="KW-1185">Reference proteome</keyword>
<dbReference type="Proteomes" id="UP000838878">
    <property type="component" value="Chromosome 8"/>
</dbReference>